<dbReference type="EMBL" id="JAHLOQ010000039">
    <property type="protein sequence ID" value="MBU5337124.1"/>
    <property type="molecule type" value="Genomic_DNA"/>
</dbReference>
<name>A0ABS6E012_9FIRM</name>
<reference evidence="2 3" key="1">
    <citation type="submission" date="2021-06" db="EMBL/GenBank/DDBJ databases">
        <authorList>
            <person name="Sun Q."/>
            <person name="Li D."/>
        </authorList>
    </citation>
    <scope>NUCLEOTIDE SEQUENCE [LARGE SCALE GENOMIC DNA]</scope>
    <source>
        <strain evidence="2 3">N19</strain>
    </source>
</reference>
<feature type="transmembrane region" description="Helical" evidence="1">
    <location>
        <begin position="275"/>
        <end position="299"/>
    </location>
</feature>
<feature type="transmembrane region" description="Helical" evidence="1">
    <location>
        <begin position="351"/>
        <end position="375"/>
    </location>
</feature>
<evidence type="ECO:0000256" key="1">
    <source>
        <dbReference type="SAM" id="Phobius"/>
    </source>
</evidence>
<feature type="transmembrane region" description="Helical" evidence="1">
    <location>
        <begin position="188"/>
        <end position="210"/>
    </location>
</feature>
<evidence type="ECO:0000313" key="2">
    <source>
        <dbReference type="EMBL" id="MBU5337124.1"/>
    </source>
</evidence>
<keyword evidence="3" id="KW-1185">Reference proteome</keyword>
<feature type="transmembrane region" description="Helical" evidence="1">
    <location>
        <begin position="93"/>
        <end position="112"/>
    </location>
</feature>
<feature type="transmembrane region" description="Helical" evidence="1">
    <location>
        <begin position="230"/>
        <end position="254"/>
    </location>
</feature>
<feature type="transmembrane region" description="Helical" evidence="1">
    <location>
        <begin position="387"/>
        <end position="409"/>
    </location>
</feature>
<dbReference type="RefSeq" id="WP_216571398.1">
    <property type="nucleotide sequence ID" value="NZ_JAHLOQ010000039.1"/>
</dbReference>
<proteinExistence type="predicted"/>
<gene>
    <name evidence="2" type="ORF">KQI20_11790</name>
</gene>
<comment type="caution">
    <text evidence="2">The sequence shown here is derived from an EMBL/GenBank/DDBJ whole genome shotgun (WGS) entry which is preliminary data.</text>
</comment>
<keyword evidence="1" id="KW-1133">Transmembrane helix</keyword>
<organism evidence="2 3">
    <name type="scientific">Intestinibacter bartlettii</name>
    <dbReference type="NCBI Taxonomy" id="261299"/>
    <lineage>
        <taxon>Bacteria</taxon>
        <taxon>Bacillati</taxon>
        <taxon>Bacillota</taxon>
        <taxon>Clostridia</taxon>
        <taxon>Peptostreptococcales</taxon>
        <taxon>Peptostreptococcaceae</taxon>
        <taxon>Intestinibacter</taxon>
    </lineage>
</organism>
<feature type="transmembrane region" description="Helical" evidence="1">
    <location>
        <begin position="152"/>
        <end position="176"/>
    </location>
</feature>
<sequence>MQVKGSDDTLQFADKFRNYSKEDGHEYRKLNKRRFVLRRTDKTYCPNCKTKNNLNGIYCKECGALLESINKKTYDFSISNVISKISIKDSFKVAGFATVMLFFISLVLKQILKISLGNYISYVSIFDILLLINGGNLSILTNANGMMNYGSYYNFAFQICALILLILPVICMAVSYKLFMKQKNTDELVLFRQAIGVGVMYGVILTLLALLSRNSLSIGGGYLASGYSLIYGVSFISVLFRGILLGFLSILYIGTKKEYKENNMYLGIFKQVVNTVFLGYLIVFVLLVVGYFIGLSYVYEFGISNSISNINIFVVISQLAAYIWGFANLNPVTIGSQNLFLPSLFSSSLSIDFKLCLIAFVALSALILFISGINLNNKYKTQAKKTTLIFSGFYAIFMGIVAIFTYVNVNGGSLLGYNVQMYMSVIFTIIISFVYSFVVTFLGFKLNN</sequence>
<feature type="transmembrane region" description="Helical" evidence="1">
    <location>
        <begin position="421"/>
        <end position="444"/>
    </location>
</feature>
<evidence type="ECO:0000313" key="3">
    <source>
        <dbReference type="Proteomes" id="UP001196301"/>
    </source>
</evidence>
<dbReference type="Proteomes" id="UP001196301">
    <property type="component" value="Unassembled WGS sequence"/>
</dbReference>
<accession>A0ABS6E012</accession>
<protein>
    <submittedName>
        <fullName evidence="2">Zinc ribbon domain-containing protein</fullName>
    </submittedName>
</protein>
<keyword evidence="1" id="KW-0472">Membrane</keyword>
<keyword evidence="1" id="KW-0812">Transmembrane</keyword>
<feature type="transmembrane region" description="Helical" evidence="1">
    <location>
        <begin position="119"/>
        <end position="140"/>
    </location>
</feature>